<evidence type="ECO:0000256" key="2">
    <source>
        <dbReference type="ARBA" id="ARBA00001946"/>
    </source>
</evidence>
<reference evidence="12 13" key="1">
    <citation type="submission" date="2017-07" db="EMBL/GenBank/DDBJ databases">
        <title>Complete Genome Sequence of the cosmetic ferment Vitreoscilla filiformis (ATCC15551).</title>
        <authorList>
            <person name="Contreras S."/>
            <person name="Sagory-Zalkind P."/>
            <person name="Blanquart H."/>
            <person name="Iltis A."/>
            <person name="Morand S.C."/>
        </authorList>
    </citation>
    <scope>NUCLEOTIDE SEQUENCE [LARGE SCALE GENOMIC DNA]</scope>
    <source>
        <strain evidence="12 13">ATCC 15551</strain>
    </source>
</reference>
<evidence type="ECO:0000313" key="13">
    <source>
        <dbReference type="Proteomes" id="UP000199729"/>
    </source>
</evidence>
<evidence type="ECO:0000256" key="9">
    <source>
        <dbReference type="ARBA" id="ARBA00023277"/>
    </source>
</evidence>
<comment type="similarity">
    <text evidence="4 11">Belongs to the HAD-like hydrolase superfamily. CbbY/CbbZ/Gph/YieH family.</text>
</comment>
<evidence type="ECO:0000256" key="6">
    <source>
        <dbReference type="ARBA" id="ARBA00022723"/>
    </source>
</evidence>
<dbReference type="Gene3D" id="1.10.150.240">
    <property type="entry name" value="Putative phosphatase, domain 2"/>
    <property type="match status" value="1"/>
</dbReference>
<dbReference type="KEGG" id="vff:VITFI_CDS0776"/>
<dbReference type="InterPro" id="IPR041492">
    <property type="entry name" value="HAD_2"/>
</dbReference>
<comment type="catalytic activity">
    <reaction evidence="1 11">
        <text>2-phosphoglycolate + H2O = glycolate + phosphate</text>
        <dbReference type="Rhea" id="RHEA:14369"/>
        <dbReference type="ChEBI" id="CHEBI:15377"/>
        <dbReference type="ChEBI" id="CHEBI:29805"/>
        <dbReference type="ChEBI" id="CHEBI:43474"/>
        <dbReference type="ChEBI" id="CHEBI:58033"/>
        <dbReference type="EC" id="3.1.3.18"/>
    </reaction>
</comment>
<dbReference type="InterPro" id="IPR050155">
    <property type="entry name" value="HAD-like_hydrolase_sf"/>
</dbReference>
<dbReference type="HAMAP" id="MF_00495">
    <property type="entry name" value="GPH_hydrolase_bact"/>
    <property type="match status" value="1"/>
</dbReference>
<feature type="active site" description="Nucleophile" evidence="11">
    <location>
        <position position="19"/>
    </location>
</feature>
<organism evidence="12 13">
    <name type="scientific">Vitreoscilla filiformis</name>
    <dbReference type="NCBI Taxonomy" id="63"/>
    <lineage>
        <taxon>Bacteria</taxon>
        <taxon>Pseudomonadati</taxon>
        <taxon>Pseudomonadota</taxon>
        <taxon>Betaproteobacteria</taxon>
        <taxon>Neisseriales</taxon>
        <taxon>Neisseriaceae</taxon>
        <taxon>Vitreoscilla</taxon>
    </lineage>
</organism>
<dbReference type="PANTHER" id="PTHR43434">
    <property type="entry name" value="PHOSPHOGLYCOLATE PHOSPHATASE"/>
    <property type="match status" value="1"/>
</dbReference>
<dbReference type="EC" id="3.1.3.18" evidence="5 11"/>
<dbReference type="SFLD" id="SFLDG01129">
    <property type="entry name" value="C1.5:_HAD__Beta-PGM__Phosphata"/>
    <property type="match status" value="1"/>
</dbReference>
<evidence type="ECO:0000256" key="8">
    <source>
        <dbReference type="ARBA" id="ARBA00022842"/>
    </source>
</evidence>
<evidence type="ECO:0000256" key="10">
    <source>
        <dbReference type="ARBA" id="ARBA00059247"/>
    </source>
</evidence>
<sequence length="226" mass="24208">MTPPPFSLSRARFDAVLVDLDGTMVDTLGDFDAVLNAMLAEMALPAVPRAFIEHTVGKGSEHLIRSTLAQVGALAERFDEAWERYQRIYLAINGEHARVYDGVVEALTLWQQAGFQLACLTNKPGAFATGLLERKGLSAFFTLTVGGDAHPRKKPDPMPLLKTCEALGVTPARTLMVGDSSNDLQAARAAGCAVVLVPYGYNHGRSVDDLGADGVCARLDQLVPLA</sequence>
<dbReference type="SUPFAM" id="SSF56784">
    <property type="entry name" value="HAD-like"/>
    <property type="match status" value="1"/>
</dbReference>
<keyword evidence="6 11" id="KW-0479">Metal-binding</keyword>
<dbReference type="UniPathway" id="UPA00865">
    <property type="reaction ID" value="UER00834"/>
</dbReference>
<keyword evidence="9 11" id="KW-0119">Carbohydrate metabolism</keyword>
<proteinExistence type="inferred from homology"/>
<dbReference type="GO" id="GO:0005975">
    <property type="term" value="P:carbohydrate metabolic process"/>
    <property type="evidence" value="ECO:0007669"/>
    <property type="project" value="InterPro"/>
</dbReference>
<dbReference type="GO" id="GO:0005829">
    <property type="term" value="C:cytosol"/>
    <property type="evidence" value="ECO:0007669"/>
    <property type="project" value="TreeGrafter"/>
</dbReference>
<dbReference type="GO" id="GO:0046295">
    <property type="term" value="P:glycolate biosynthetic process"/>
    <property type="evidence" value="ECO:0007669"/>
    <property type="project" value="UniProtKB-UniRule"/>
</dbReference>
<dbReference type="NCBIfam" id="TIGR01449">
    <property type="entry name" value="PGP_bact"/>
    <property type="match status" value="1"/>
</dbReference>
<evidence type="ECO:0000256" key="11">
    <source>
        <dbReference type="HAMAP-Rule" id="MF_00495"/>
    </source>
</evidence>
<evidence type="ECO:0000256" key="1">
    <source>
        <dbReference type="ARBA" id="ARBA00000830"/>
    </source>
</evidence>
<dbReference type="NCBIfam" id="TIGR01549">
    <property type="entry name" value="HAD-SF-IA-v1"/>
    <property type="match status" value="1"/>
</dbReference>
<dbReference type="AlphaFoldDB" id="A0A221KC48"/>
<evidence type="ECO:0000313" key="12">
    <source>
        <dbReference type="EMBL" id="ASM76555.1"/>
    </source>
</evidence>
<dbReference type="Pfam" id="PF13419">
    <property type="entry name" value="HAD_2"/>
    <property type="match status" value="1"/>
</dbReference>
<dbReference type="Gene3D" id="3.40.50.1000">
    <property type="entry name" value="HAD superfamily/HAD-like"/>
    <property type="match status" value="1"/>
</dbReference>
<protein>
    <recommendedName>
        <fullName evidence="5 11">Phosphoglycolate phosphatase</fullName>
        <shortName evidence="11">PGP</shortName>
        <shortName evidence="11">PGPase</shortName>
        <ecNumber evidence="5 11">3.1.3.18</ecNumber>
    </recommendedName>
</protein>
<comment type="pathway">
    <text evidence="3 11">Organic acid metabolism; glycolate biosynthesis; glycolate from 2-phosphoglycolate: step 1/1.</text>
</comment>
<dbReference type="RefSeq" id="WP_089415871.1">
    <property type="nucleotide sequence ID" value="NZ_CP022423.1"/>
</dbReference>
<dbReference type="Proteomes" id="UP000199729">
    <property type="component" value="Chromosome"/>
</dbReference>
<keyword evidence="13" id="KW-1185">Reference proteome</keyword>
<dbReference type="InterPro" id="IPR037512">
    <property type="entry name" value="PGPase_prok"/>
</dbReference>
<evidence type="ECO:0000256" key="3">
    <source>
        <dbReference type="ARBA" id="ARBA00004818"/>
    </source>
</evidence>
<accession>A0A221KC48</accession>
<evidence type="ECO:0000256" key="7">
    <source>
        <dbReference type="ARBA" id="ARBA00022801"/>
    </source>
</evidence>
<dbReference type="GO" id="GO:0008967">
    <property type="term" value="F:phosphoglycolate phosphatase activity"/>
    <property type="evidence" value="ECO:0007669"/>
    <property type="project" value="UniProtKB-UniRule"/>
</dbReference>
<keyword evidence="7 11" id="KW-0378">Hydrolase</keyword>
<dbReference type="InterPro" id="IPR006439">
    <property type="entry name" value="HAD-SF_hydro_IA"/>
</dbReference>
<evidence type="ECO:0000256" key="5">
    <source>
        <dbReference type="ARBA" id="ARBA00013078"/>
    </source>
</evidence>
<dbReference type="OrthoDB" id="9807630at2"/>
<feature type="binding site" evidence="11">
    <location>
        <position position="21"/>
    </location>
    <ligand>
        <name>Mg(2+)</name>
        <dbReference type="ChEBI" id="CHEBI:18420"/>
    </ligand>
</feature>
<feature type="binding site" evidence="11">
    <location>
        <position position="179"/>
    </location>
    <ligand>
        <name>Mg(2+)</name>
        <dbReference type="ChEBI" id="CHEBI:18420"/>
    </ligand>
</feature>
<feature type="binding site" evidence="11">
    <location>
        <position position="19"/>
    </location>
    <ligand>
        <name>Mg(2+)</name>
        <dbReference type="ChEBI" id="CHEBI:18420"/>
    </ligand>
</feature>
<comment type="cofactor">
    <cofactor evidence="2 11">
        <name>Mg(2+)</name>
        <dbReference type="ChEBI" id="CHEBI:18420"/>
    </cofactor>
</comment>
<dbReference type="EMBL" id="CP022423">
    <property type="protein sequence ID" value="ASM76555.1"/>
    <property type="molecule type" value="Genomic_DNA"/>
</dbReference>
<name>A0A221KC48_VITFI</name>
<dbReference type="SFLD" id="SFLDG01135">
    <property type="entry name" value="C1.5.6:_HAD__Beta-PGM__Phospha"/>
    <property type="match status" value="1"/>
</dbReference>
<dbReference type="FunFam" id="3.40.50.1000:FF:000022">
    <property type="entry name" value="Phosphoglycolate phosphatase"/>
    <property type="match status" value="1"/>
</dbReference>
<evidence type="ECO:0000256" key="4">
    <source>
        <dbReference type="ARBA" id="ARBA00006171"/>
    </source>
</evidence>
<dbReference type="GO" id="GO:0006281">
    <property type="term" value="P:DNA repair"/>
    <property type="evidence" value="ECO:0007669"/>
    <property type="project" value="TreeGrafter"/>
</dbReference>
<comment type="function">
    <text evidence="10 11">Specifically catalyzes the dephosphorylation of 2-phosphoglycolate. Is involved in the dissimilation of the intracellular 2-phosphoglycolate formed during the DNA repair of 3'-phosphoglycolate ends, a major class of DNA lesions induced by oxidative stress.</text>
</comment>
<dbReference type="InterPro" id="IPR036412">
    <property type="entry name" value="HAD-like_sf"/>
</dbReference>
<dbReference type="GO" id="GO:0046872">
    <property type="term" value="F:metal ion binding"/>
    <property type="evidence" value="ECO:0007669"/>
    <property type="project" value="UniProtKB-KW"/>
</dbReference>
<dbReference type="NCBIfam" id="TIGR01509">
    <property type="entry name" value="HAD-SF-IA-v3"/>
    <property type="match status" value="1"/>
</dbReference>
<dbReference type="InterPro" id="IPR023214">
    <property type="entry name" value="HAD_sf"/>
</dbReference>
<dbReference type="SFLD" id="SFLDS00003">
    <property type="entry name" value="Haloacid_Dehalogenase"/>
    <property type="match status" value="1"/>
</dbReference>
<dbReference type="InterPro" id="IPR023198">
    <property type="entry name" value="PGP-like_dom2"/>
</dbReference>
<dbReference type="PANTHER" id="PTHR43434:SF1">
    <property type="entry name" value="PHOSPHOGLYCOLATE PHOSPHATASE"/>
    <property type="match status" value="1"/>
</dbReference>
<gene>
    <name evidence="12" type="ORF">VITFI_CDS0776</name>
</gene>
<keyword evidence="8 11" id="KW-0460">Magnesium</keyword>